<dbReference type="RefSeq" id="WP_095687415.1">
    <property type="nucleotide sequence ID" value="NZ_CP022747.1"/>
</dbReference>
<keyword evidence="1" id="KW-0614">Plasmid</keyword>
<gene>
    <name evidence="1" type="ORF">CJD35_18740</name>
</gene>
<dbReference type="Proteomes" id="UP000217141">
    <property type="component" value="Plasmid p1"/>
</dbReference>
<name>A0A249MZC0_SPHXE</name>
<proteinExistence type="predicted"/>
<accession>A0A249MZC0</accession>
<dbReference type="AlphaFoldDB" id="A0A249MZC0"/>
<sequence>MRYQLFRDNDHSKPVAQSDEFDSEYKATEWARAWVKSQGDHDRYRFQQIDGGRPMLFLRTVAGQWYGMPLAEEAAA</sequence>
<dbReference type="KEGG" id="shyd:CJD35_18740"/>
<organism evidence="1 2">
    <name type="scientific">Sphingobium xenophagum</name>
    <dbReference type="NCBI Taxonomy" id="121428"/>
    <lineage>
        <taxon>Bacteria</taxon>
        <taxon>Pseudomonadati</taxon>
        <taxon>Pseudomonadota</taxon>
        <taxon>Alphaproteobacteria</taxon>
        <taxon>Sphingomonadales</taxon>
        <taxon>Sphingomonadaceae</taxon>
        <taxon>Sphingobium</taxon>
    </lineage>
</organism>
<dbReference type="EMBL" id="CP022747">
    <property type="protein sequence ID" value="ASY46527.1"/>
    <property type="molecule type" value="Genomic_DNA"/>
</dbReference>
<evidence type="ECO:0000313" key="2">
    <source>
        <dbReference type="Proteomes" id="UP000217141"/>
    </source>
</evidence>
<geneLocation type="plasmid" evidence="1 2">
    <name>p1</name>
</geneLocation>
<reference evidence="1 2" key="1">
    <citation type="submission" date="2017-08" db="EMBL/GenBank/DDBJ databases">
        <title>Whole Genome Sequence of Sphingobium hydrophobicum C1: Insights into Adaption to the Electronic-waste Contaminated Sediment.</title>
        <authorList>
            <person name="Song D."/>
            <person name="Chen X."/>
            <person name="Xu M."/>
        </authorList>
    </citation>
    <scope>NUCLEOTIDE SEQUENCE [LARGE SCALE GENOMIC DNA]</scope>
    <source>
        <strain evidence="1 2">C1</strain>
        <plasmid evidence="1 2">p1</plasmid>
    </source>
</reference>
<evidence type="ECO:0000313" key="1">
    <source>
        <dbReference type="EMBL" id="ASY46527.1"/>
    </source>
</evidence>
<protein>
    <submittedName>
        <fullName evidence="1">Uncharacterized protein</fullName>
    </submittedName>
</protein>